<organism evidence="1">
    <name type="scientific">Podoviridae sp. ctoqT5</name>
    <dbReference type="NCBI Taxonomy" id="2826577"/>
    <lineage>
        <taxon>Viruses</taxon>
        <taxon>Duplodnaviria</taxon>
        <taxon>Heunggongvirae</taxon>
        <taxon>Uroviricota</taxon>
        <taxon>Caudoviricetes</taxon>
    </lineage>
</organism>
<protein>
    <submittedName>
        <fullName evidence="1">Uncharacterized protein</fullName>
    </submittedName>
</protein>
<proteinExistence type="predicted"/>
<dbReference type="EMBL" id="BK014952">
    <property type="protein sequence ID" value="DAD84111.1"/>
    <property type="molecule type" value="Genomic_DNA"/>
</dbReference>
<name>A0A8S5MPX7_9CAUD</name>
<accession>A0A8S5MPX7</accession>
<reference evidence="1" key="1">
    <citation type="journal article" date="2021" name="Proc. Natl. Acad. Sci. U.S.A.">
        <title>A Catalog of Tens of Thousands of Viruses from Human Metagenomes Reveals Hidden Associations with Chronic Diseases.</title>
        <authorList>
            <person name="Tisza M.J."/>
            <person name="Buck C.B."/>
        </authorList>
    </citation>
    <scope>NUCLEOTIDE SEQUENCE</scope>
    <source>
        <strain evidence="1">CtoqT5</strain>
    </source>
</reference>
<evidence type="ECO:0000313" key="1">
    <source>
        <dbReference type="EMBL" id="DAD84111.1"/>
    </source>
</evidence>
<sequence>MNWEKAGSRLAGSCKTIGCGTINHSAKVKHGLTSLCLQITKK</sequence>